<feature type="signal peptide" evidence="1">
    <location>
        <begin position="1"/>
        <end position="25"/>
    </location>
</feature>
<dbReference type="SUPFAM" id="SSF63825">
    <property type="entry name" value="YWTD domain"/>
    <property type="match status" value="1"/>
</dbReference>
<gene>
    <name evidence="2" type="ORF">BJP25_24415</name>
</gene>
<keyword evidence="1" id="KW-0732">Signal</keyword>
<name>A0A1Q9LIW6_9PSEU</name>
<dbReference type="Gene3D" id="2.120.10.30">
    <property type="entry name" value="TolB, C-terminal domain"/>
    <property type="match status" value="1"/>
</dbReference>
<reference evidence="2 3" key="1">
    <citation type="submission" date="2016-10" db="EMBL/GenBank/DDBJ databases">
        <title>The Draft Genome Sequence of Actinokineospora bangkokensis 44EHWT reveals the biosynthetic pathway of antifungal compounds Thailandins with unusual extender unit butylmalonyl-CoA.</title>
        <authorList>
            <person name="Greule A."/>
            <person name="Intra B."/>
            <person name="Flemming S."/>
            <person name="Rommel M.G."/>
            <person name="Panbangred W."/>
            <person name="Bechthold A."/>
        </authorList>
    </citation>
    <scope>NUCLEOTIDE SEQUENCE [LARGE SCALE GENOMIC DNA]</scope>
    <source>
        <strain evidence="2 3">44EHW</strain>
    </source>
</reference>
<dbReference type="RefSeq" id="WP_075976375.1">
    <property type="nucleotide sequence ID" value="NZ_MKQR01000018.1"/>
</dbReference>
<evidence type="ECO:0000256" key="1">
    <source>
        <dbReference type="SAM" id="SignalP"/>
    </source>
</evidence>
<organism evidence="2 3">
    <name type="scientific">Actinokineospora bangkokensis</name>
    <dbReference type="NCBI Taxonomy" id="1193682"/>
    <lineage>
        <taxon>Bacteria</taxon>
        <taxon>Bacillati</taxon>
        <taxon>Actinomycetota</taxon>
        <taxon>Actinomycetes</taxon>
        <taxon>Pseudonocardiales</taxon>
        <taxon>Pseudonocardiaceae</taxon>
        <taxon>Actinokineospora</taxon>
    </lineage>
</organism>
<accession>A0A1Q9LIW6</accession>
<evidence type="ECO:0000313" key="3">
    <source>
        <dbReference type="Proteomes" id="UP000186040"/>
    </source>
</evidence>
<dbReference type="OrthoDB" id="504981at2"/>
<sequence>MHRRLLPVALAVAASLTLTALPASARPVVLPTVLGLPDGFQPEGIAIAGTTAYFGSRATGDIRAVDLVTGRGRALAAGPGTPSLGLKVDGAGGLWVAGGTGGDARVISTRTGATLASYRFAESDTFVNDVVLTRGGAWFTDSRKAVLYRVDGGRASTLALTGVPIVAGGTNLNGIVESPDGRSLLAVNSANGTLYRIDPATGAATAVDLGGEVLTNGDGLWREGRTLYVAQNRLNTVAEFTLSRDGRAGVLQGKVTSPAFDVPTTIAAFGNRLYLPNARFTTPPTPQTTYTASAIRKP</sequence>
<dbReference type="AlphaFoldDB" id="A0A1Q9LIW6"/>
<dbReference type="InterPro" id="IPR011042">
    <property type="entry name" value="6-blade_b-propeller_TolB-like"/>
</dbReference>
<keyword evidence="3" id="KW-1185">Reference proteome</keyword>
<dbReference type="EMBL" id="MKQR01000018">
    <property type="protein sequence ID" value="OLR91966.1"/>
    <property type="molecule type" value="Genomic_DNA"/>
</dbReference>
<dbReference type="Proteomes" id="UP000186040">
    <property type="component" value="Unassembled WGS sequence"/>
</dbReference>
<comment type="caution">
    <text evidence="2">The sequence shown here is derived from an EMBL/GenBank/DDBJ whole genome shotgun (WGS) entry which is preliminary data.</text>
</comment>
<feature type="chain" id="PRO_5013090689" evidence="1">
    <location>
        <begin position="26"/>
        <end position="298"/>
    </location>
</feature>
<evidence type="ECO:0000313" key="2">
    <source>
        <dbReference type="EMBL" id="OLR91966.1"/>
    </source>
</evidence>
<dbReference type="STRING" id="1193682.BJP25_24415"/>
<protein>
    <submittedName>
        <fullName evidence="2">Superoxide dismutase</fullName>
    </submittedName>
</protein>
<proteinExistence type="predicted"/>